<keyword evidence="8" id="KW-1185">Reference proteome</keyword>
<keyword evidence="3" id="KW-0378">Hydrolase</keyword>
<name>A0ABP7TY43_9FLAO</name>
<sequence>MNNLSNLGEFTIGYKYCSNIKDRPQLHSTKDAFQVLKMIYDTDRLGIQEQFVVVFLNNSNIVIGCCNLFTGSLNSTTVDLRLIIASALKLMATGIIISHNHPSGKMKASESDILLTRRLKQALALIDIILIDHIIISPFDEYLSLKEDGIF</sequence>
<dbReference type="Pfam" id="PF04002">
    <property type="entry name" value="RadC"/>
    <property type="match status" value="1"/>
</dbReference>
<dbReference type="InterPro" id="IPR037518">
    <property type="entry name" value="MPN"/>
</dbReference>
<gene>
    <name evidence="7" type="ORF">GCM10022386_16270</name>
</gene>
<evidence type="ECO:0000259" key="6">
    <source>
        <dbReference type="PROSITE" id="PS50249"/>
    </source>
</evidence>
<dbReference type="RefSeq" id="WP_324689256.1">
    <property type="nucleotide sequence ID" value="NZ_BAABCR010000015.1"/>
</dbReference>
<dbReference type="EMBL" id="BAABCR010000015">
    <property type="protein sequence ID" value="GAA4032764.1"/>
    <property type="molecule type" value="Genomic_DNA"/>
</dbReference>
<feature type="domain" description="MPN" evidence="6">
    <location>
        <begin position="25"/>
        <end position="151"/>
    </location>
</feature>
<dbReference type="Proteomes" id="UP001500968">
    <property type="component" value="Unassembled WGS sequence"/>
</dbReference>
<dbReference type="PANTHER" id="PTHR30471">
    <property type="entry name" value="DNA REPAIR PROTEIN RADC"/>
    <property type="match status" value="1"/>
</dbReference>
<keyword evidence="5" id="KW-0482">Metalloprotease</keyword>
<evidence type="ECO:0000313" key="7">
    <source>
        <dbReference type="EMBL" id="GAA4032764.1"/>
    </source>
</evidence>
<keyword evidence="1" id="KW-0645">Protease</keyword>
<accession>A0ABP7TY43</accession>
<keyword evidence="2" id="KW-0479">Metal-binding</keyword>
<evidence type="ECO:0000256" key="2">
    <source>
        <dbReference type="ARBA" id="ARBA00022723"/>
    </source>
</evidence>
<dbReference type="Gene3D" id="3.40.140.10">
    <property type="entry name" value="Cytidine Deaminase, domain 2"/>
    <property type="match status" value="1"/>
</dbReference>
<evidence type="ECO:0000256" key="4">
    <source>
        <dbReference type="ARBA" id="ARBA00022833"/>
    </source>
</evidence>
<dbReference type="CDD" id="cd08071">
    <property type="entry name" value="MPN_DUF2466"/>
    <property type="match status" value="1"/>
</dbReference>
<comment type="caution">
    <text evidence="7">The sequence shown here is derived from an EMBL/GenBank/DDBJ whole genome shotgun (WGS) entry which is preliminary data.</text>
</comment>
<evidence type="ECO:0000256" key="5">
    <source>
        <dbReference type="ARBA" id="ARBA00023049"/>
    </source>
</evidence>
<dbReference type="PROSITE" id="PS50249">
    <property type="entry name" value="MPN"/>
    <property type="match status" value="1"/>
</dbReference>
<dbReference type="PROSITE" id="PS01302">
    <property type="entry name" value="UPF0758"/>
    <property type="match status" value="1"/>
</dbReference>
<reference evidence="8" key="1">
    <citation type="journal article" date="2019" name="Int. J. Syst. Evol. Microbiol.">
        <title>The Global Catalogue of Microorganisms (GCM) 10K type strain sequencing project: providing services to taxonomists for standard genome sequencing and annotation.</title>
        <authorList>
            <consortium name="The Broad Institute Genomics Platform"/>
            <consortium name="The Broad Institute Genome Sequencing Center for Infectious Disease"/>
            <person name="Wu L."/>
            <person name="Ma J."/>
        </authorList>
    </citation>
    <scope>NUCLEOTIDE SEQUENCE [LARGE SCALE GENOMIC DNA]</scope>
    <source>
        <strain evidence="8">JCM 17064</strain>
    </source>
</reference>
<proteinExistence type="predicted"/>
<organism evidence="7 8">
    <name type="scientific">Flavobacterium cheonhonense</name>
    <dbReference type="NCBI Taxonomy" id="706185"/>
    <lineage>
        <taxon>Bacteria</taxon>
        <taxon>Pseudomonadati</taxon>
        <taxon>Bacteroidota</taxon>
        <taxon>Flavobacteriia</taxon>
        <taxon>Flavobacteriales</taxon>
        <taxon>Flavobacteriaceae</taxon>
        <taxon>Flavobacterium</taxon>
    </lineage>
</organism>
<evidence type="ECO:0000313" key="8">
    <source>
        <dbReference type="Proteomes" id="UP001500968"/>
    </source>
</evidence>
<keyword evidence="4" id="KW-0862">Zinc</keyword>
<dbReference type="InterPro" id="IPR001405">
    <property type="entry name" value="UPF0758"/>
</dbReference>
<protein>
    <submittedName>
        <fullName evidence="7">JAB domain-containing protein</fullName>
    </submittedName>
</protein>
<dbReference type="InterPro" id="IPR025657">
    <property type="entry name" value="RadC_JAB"/>
</dbReference>
<dbReference type="InterPro" id="IPR020891">
    <property type="entry name" value="UPF0758_CS"/>
</dbReference>
<dbReference type="PANTHER" id="PTHR30471:SF3">
    <property type="entry name" value="UPF0758 PROTEIN YEES-RELATED"/>
    <property type="match status" value="1"/>
</dbReference>
<evidence type="ECO:0000256" key="3">
    <source>
        <dbReference type="ARBA" id="ARBA00022801"/>
    </source>
</evidence>
<evidence type="ECO:0000256" key="1">
    <source>
        <dbReference type="ARBA" id="ARBA00022670"/>
    </source>
</evidence>